<dbReference type="EMBL" id="CP021354">
    <property type="protein sequence ID" value="AWK72491.1"/>
    <property type="molecule type" value="Genomic_DNA"/>
</dbReference>
<accession>A0A2S2BV44</accession>
<gene>
    <name evidence="1" type="ORF">CBI38_13800</name>
</gene>
<sequence>MLHILPNRATTLTGLGHTVAPKGPALPAVLVREIVAPRTGRSTPPKTLADLAVAPASVVASRSS</sequence>
<name>A0A2S2BV44_9NOCA</name>
<dbReference type="Proteomes" id="UP000245711">
    <property type="component" value="Chromosome"/>
</dbReference>
<reference evidence="1 2" key="1">
    <citation type="submission" date="2017-05" db="EMBL/GenBank/DDBJ databases">
        <title>Isolation of Rhodococcus sp. S2-17 biodegrading of BP-3.</title>
        <authorList>
            <person name="Lee Y."/>
            <person name="Kim K.H."/>
            <person name="Chun B.H."/>
            <person name="Jung H.S."/>
            <person name="Jeon C.O."/>
        </authorList>
    </citation>
    <scope>NUCLEOTIDE SEQUENCE [LARGE SCALE GENOMIC DNA]</scope>
    <source>
        <strain evidence="1 2">S2-17</strain>
    </source>
</reference>
<organism evidence="1 2">
    <name type="scientific">Rhodococcus oxybenzonivorans</name>
    <dbReference type="NCBI Taxonomy" id="1990687"/>
    <lineage>
        <taxon>Bacteria</taxon>
        <taxon>Bacillati</taxon>
        <taxon>Actinomycetota</taxon>
        <taxon>Actinomycetes</taxon>
        <taxon>Mycobacteriales</taxon>
        <taxon>Nocardiaceae</taxon>
        <taxon>Rhodococcus</taxon>
    </lineage>
</organism>
<keyword evidence="2" id="KW-1185">Reference proteome</keyword>
<dbReference type="AlphaFoldDB" id="A0A2S2BV44"/>
<protein>
    <submittedName>
        <fullName evidence="1">Uncharacterized protein</fullName>
    </submittedName>
</protein>
<dbReference type="KEGG" id="roz:CBI38_13800"/>
<evidence type="ECO:0000313" key="2">
    <source>
        <dbReference type="Proteomes" id="UP000245711"/>
    </source>
</evidence>
<evidence type="ECO:0000313" key="1">
    <source>
        <dbReference type="EMBL" id="AWK72491.1"/>
    </source>
</evidence>
<proteinExistence type="predicted"/>